<evidence type="ECO:0000313" key="2">
    <source>
        <dbReference type="Proteomes" id="UP000324800"/>
    </source>
</evidence>
<name>A0A5J4UHT2_9EUKA</name>
<proteinExistence type="predicted"/>
<dbReference type="EMBL" id="SNRW01015830">
    <property type="protein sequence ID" value="KAA6369987.1"/>
    <property type="molecule type" value="Genomic_DNA"/>
</dbReference>
<gene>
    <name evidence="1" type="ORF">EZS28_034487</name>
</gene>
<protein>
    <submittedName>
        <fullName evidence="1">Uncharacterized protein</fullName>
    </submittedName>
</protein>
<reference evidence="1 2" key="1">
    <citation type="submission" date="2019-03" db="EMBL/GenBank/DDBJ databases">
        <title>Single cell metagenomics reveals metabolic interactions within the superorganism composed of flagellate Streblomastix strix and complex community of Bacteroidetes bacteria on its surface.</title>
        <authorList>
            <person name="Treitli S.C."/>
            <person name="Kolisko M."/>
            <person name="Husnik F."/>
            <person name="Keeling P."/>
            <person name="Hampl V."/>
        </authorList>
    </citation>
    <scope>NUCLEOTIDE SEQUENCE [LARGE SCALE GENOMIC DNA]</scope>
    <source>
        <strain evidence="1">ST1C</strain>
    </source>
</reference>
<organism evidence="1 2">
    <name type="scientific">Streblomastix strix</name>
    <dbReference type="NCBI Taxonomy" id="222440"/>
    <lineage>
        <taxon>Eukaryota</taxon>
        <taxon>Metamonada</taxon>
        <taxon>Preaxostyla</taxon>
        <taxon>Oxymonadida</taxon>
        <taxon>Streblomastigidae</taxon>
        <taxon>Streblomastix</taxon>
    </lineage>
</organism>
<accession>A0A5J4UHT2</accession>
<dbReference type="AlphaFoldDB" id="A0A5J4UHT2"/>
<dbReference type="Proteomes" id="UP000324800">
    <property type="component" value="Unassembled WGS sequence"/>
</dbReference>
<sequence>MDIRFLIRSENQKPDIIFLHNRNLGSYNSYAVRIVNMDGKPNTIKFPINTISQIKDAKFDKLDIGNVSFNMENEEAIIDLIRAQKIINFPIQIIRTQSTNFFFGGFDENGGSLQSIMSFANIKQCI</sequence>
<evidence type="ECO:0000313" key="1">
    <source>
        <dbReference type="EMBL" id="KAA6369987.1"/>
    </source>
</evidence>
<comment type="caution">
    <text evidence="1">The sequence shown here is derived from an EMBL/GenBank/DDBJ whole genome shotgun (WGS) entry which is preliminary data.</text>
</comment>